<reference evidence="4" key="2">
    <citation type="submission" date="2020-05" db="EMBL/GenBank/DDBJ databases">
        <authorList>
            <person name="Kim H.-S."/>
            <person name="Proctor R.H."/>
            <person name="Brown D.W."/>
        </authorList>
    </citation>
    <scope>NUCLEOTIDE SEQUENCE</scope>
    <source>
        <strain evidence="4">NRRL 20472</strain>
    </source>
</reference>
<feature type="compositionally biased region" description="Low complexity" evidence="1">
    <location>
        <begin position="84"/>
        <end position="116"/>
    </location>
</feature>
<dbReference type="InterPro" id="IPR010730">
    <property type="entry name" value="HET"/>
</dbReference>
<feature type="compositionally biased region" description="Low complexity" evidence="1">
    <location>
        <begin position="124"/>
        <end position="140"/>
    </location>
</feature>
<proteinExistence type="predicted"/>
<gene>
    <name evidence="4" type="ORF">FSARC_9659</name>
</gene>
<dbReference type="Proteomes" id="UP000622797">
    <property type="component" value="Unassembled WGS sequence"/>
</dbReference>
<protein>
    <recommendedName>
        <fullName evidence="3">Heterokaryon incompatibility domain-containing protein</fullName>
    </recommendedName>
</protein>
<dbReference type="AlphaFoldDB" id="A0A8H4X5L3"/>
<name>A0A8H4X5L3_9HYPO</name>
<comment type="caution">
    <text evidence="4">The sequence shown here is derived from an EMBL/GenBank/DDBJ whole genome shotgun (WGS) entry which is preliminary data.</text>
</comment>
<dbReference type="InterPro" id="IPR052895">
    <property type="entry name" value="HetReg/Transcr_Mod"/>
</dbReference>
<dbReference type="Pfam" id="PF06985">
    <property type="entry name" value="HET"/>
    <property type="match status" value="1"/>
</dbReference>
<evidence type="ECO:0000313" key="5">
    <source>
        <dbReference type="Proteomes" id="UP000622797"/>
    </source>
</evidence>
<sequence>MRSLLAVSLFLSGLIGQSTAATQTDTVSLATISTEASATGAAALDLEDEQREEDCVWDICGASAYNEYGNVLRRVCETVTASSEAAAETGSTTSKVQSSHTTADATSTTDQADTTQNSTPDARSSVSEEAAATTSDESNSGSEMGWRLGVTAAILWQTSIGRAITLMDSPIFAYMPLDKTRKNIRLLQINSSRSDNDPITCSLATFTVDDKCPPFIALSYTWGGQEPEHEIQVNGKPFRIRPNLWSALHQLPNCTGDDEVSYFWIDAICINQKDNSERNHQVAMMKSIYQSATAVFAWLGPAFPDSDLAIEAIRQLHPKLSNRVSNEMEINYHEAPDQKSEEALVELFQNAYFRRLWVVQEFVLAKALWIICGDQMCNWTQFQQTFYWEAQTLSAKDLIRVRTINQSMDPLQRPSSEQDVTPPGLLYLITIFMSRECSEVRDRIYGLLGIIPQCPIHLANFQIDYEISTEKLFYHTVRWLRAANPWRWNNSIRGYNLWSHDSPMNDNFYDKLGTELQLDEDKVRAQKVIDRVVAIVRYLATFSKSFPEASKSGGLPWPMAHLRKKVHELLAFTGTETNEIIDANKTFEDLMQNPDISGGLDEPAGWRAYELEIKAALRLMKGEAWEEIGFVLYEERPRDCCC</sequence>
<dbReference type="EMBL" id="JABEXW010000556">
    <property type="protein sequence ID" value="KAF4962270.1"/>
    <property type="molecule type" value="Genomic_DNA"/>
</dbReference>
<feature type="signal peptide" evidence="2">
    <location>
        <begin position="1"/>
        <end position="20"/>
    </location>
</feature>
<accession>A0A8H4X5L3</accession>
<organism evidence="4 5">
    <name type="scientific">Fusarium sarcochroum</name>
    <dbReference type="NCBI Taxonomy" id="1208366"/>
    <lineage>
        <taxon>Eukaryota</taxon>
        <taxon>Fungi</taxon>
        <taxon>Dikarya</taxon>
        <taxon>Ascomycota</taxon>
        <taxon>Pezizomycotina</taxon>
        <taxon>Sordariomycetes</taxon>
        <taxon>Hypocreomycetidae</taxon>
        <taxon>Hypocreales</taxon>
        <taxon>Nectriaceae</taxon>
        <taxon>Fusarium</taxon>
        <taxon>Fusarium lateritium species complex</taxon>
    </lineage>
</organism>
<evidence type="ECO:0000259" key="3">
    <source>
        <dbReference type="Pfam" id="PF06985"/>
    </source>
</evidence>
<keyword evidence="2" id="KW-0732">Signal</keyword>
<feature type="domain" description="Heterokaryon incompatibility" evidence="3">
    <location>
        <begin position="215"/>
        <end position="361"/>
    </location>
</feature>
<feature type="chain" id="PRO_5034432184" description="Heterokaryon incompatibility domain-containing protein" evidence="2">
    <location>
        <begin position="21"/>
        <end position="642"/>
    </location>
</feature>
<evidence type="ECO:0000256" key="1">
    <source>
        <dbReference type="SAM" id="MobiDB-lite"/>
    </source>
</evidence>
<dbReference type="OrthoDB" id="5386682at2759"/>
<dbReference type="PANTHER" id="PTHR24148">
    <property type="entry name" value="ANKYRIN REPEAT DOMAIN-CONTAINING PROTEIN 39 HOMOLOG-RELATED"/>
    <property type="match status" value="1"/>
</dbReference>
<feature type="region of interest" description="Disordered" evidence="1">
    <location>
        <begin position="84"/>
        <end position="143"/>
    </location>
</feature>
<evidence type="ECO:0000256" key="2">
    <source>
        <dbReference type="SAM" id="SignalP"/>
    </source>
</evidence>
<keyword evidence="5" id="KW-1185">Reference proteome</keyword>
<reference evidence="4" key="1">
    <citation type="journal article" date="2020" name="BMC Genomics">
        <title>Correction to: Identification and distribution of gene clusters required for synthesis of sphingolipid metabolism inhibitors in diverse species of the filamentous fungus Fusarium.</title>
        <authorList>
            <person name="Kim H.S."/>
            <person name="Lohmar J.M."/>
            <person name="Busman M."/>
            <person name="Brown D.W."/>
            <person name="Naumann T.A."/>
            <person name="Divon H.H."/>
            <person name="Lysoe E."/>
            <person name="Uhlig S."/>
            <person name="Proctor R.H."/>
        </authorList>
    </citation>
    <scope>NUCLEOTIDE SEQUENCE</scope>
    <source>
        <strain evidence="4">NRRL 20472</strain>
    </source>
</reference>
<evidence type="ECO:0000313" key="4">
    <source>
        <dbReference type="EMBL" id="KAF4962270.1"/>
    </source>
</evidence>
<dbReference type="PANTHER" id="PTHR24148:SF73">
    <property type="entry name" value="HET DOMAIN PROTEIN (AFU_ORTHOLOGUE AFUA_8G01020)"/>
    <property type="match status" value="1"/>
</dbReference>